<dbReference type="InterPro" id="IPR050800">
    <property type="entry name" value="ARTD/PARP"/>
</dbReference>
<comment type="similarity">
    <text evidence="13">Belongs to the ARTD/PARP family.</text>
</comment>
<accession>A8WWG2</accession>
<dbReference type="PANTHER" id="PTHR10459:SF60">
    <property type="entry name" value="POLY [ADP-RIBOSE] POLYMERASE 2"/>
    <property type="match status" value="1"/>
</dbReference>
<feature type="domain" description="PARP alpha-helical" evidence="20">
    <location>
        <begin position="573"/>
        <end position="691"/>
    </location>
</feature>
<dbReference type="eggNOG" id="KOG1037">
    <property type="taxonomic scope" value="Eukaryota"/>
</dbReference>
<feature type="domain" description="PARP catalytic" evidence="19">
    <location>
        <begin position="704"/>
        <end position="953"/>
    </location>
</feature>
<organism evidence="22 23">
    <name type="scientific">Caenorhabditis briggsae</name>
    <dbReference type="NCBI Taxonomy" id="6238"/>
    <lineage>
        <taxon>Eukaryota</taxon>
        <taxon>Metazoa</taxon>
        <taxon>Ecdysozoa</taxon>
        <taxon>Nematoda</taxon>
        <taxon>Chromadorea</taxon>
        <taxon>Rhabditida</taxon>
        <taxon>Rhabditina</taxon>
        <taxon>Rhabditomorpha</taxon>
        <taxon>Rhabditoidea</taxon>
        <taxon>Rhabditidae</taxon>
        <taxon>Peloderinae</taxon>
        <taxon>Caenorhabditis</taxon>
    </lineage>
</organism>
<dbReference type="Pfam" id="PF00644">
    <property type="entry name" value="PARP"/>
    <property type="match status" value="1"/>
</dbReference>
<gene>
    <name evidence="22" type="primary">Cbr-pme-1</name>
    <name evidence="22" type="ORF">CBG_04221</name>
</gene>
<keyword evidence="8" id="KW-0863">Zinc-finger</keyword>
<dbReference type="GO" id="GO:0008270">
    <property type="term" value="F:zinc ion binding"/>
    <property type="evidence" value="ECO:0007669"/>
    <property type="project" value="UniProtKB-KW"/>
</dbReference>
<keyword evidence="17" id="KW-0812">Transmembrane</keyword>
<dbReference type="Gene3D" id="3.90.228.10">
    <property type="match status" value="1"/>
</dbReference>
<dbReference type="GO" id="GO:0003950">
    <property type="term" value="F:NAD+ poly-ADP-ribosyltransferase activity"/>
    <property type="evidence" value="ECO:0000318"/>
    <property type="project" value="GO_Central"/>
</dbReference>
<dbReference type="InterPro" id="IPR008893">
    <property type="entry name" value="WGR_domain"/>
</dbReference>
<dbReference type="SUPFAM" id="SSF56399">
    <property type="entry name" value="ADP-ribosylation"/>
    <property type="match status" value="1"/>
</dbReference>
<evidence type="ECO:0000256" key="16">
    <source>
        <dbReference type="SAM" id="Coils"/>
    </source>
</evidence>
<evidence type="ECO:0000256" key="17">
    <source>
        <dbReference type="SAM" id="Phobius"/>
    </source>
</evidence>
<keyword evidence="23" id="KW-1185">Reference proteome</keyword>
<dbReference type="InterPro" id="IPR012317">
    <property type="entry name" value="Poly(ADP-ribose)pol_cat_dom"/>
</dbReference>
<dbReference type="InParanoid" id="A8WWG2"/>
<evidence type="ECO:0000256" key="7">
    <source>
        <dbReference type="ARBA" id="ARBA00022765"/>
    </source>
</evidence>
<keyword evidence="7" id="KW-0013">ADP-ribosylation</keyword>
<evidence type="ECO:0000256" key="4">
    <source>
        <dbReference type="ARBA" id="ARBA00022695"/>
    </source>
</evidence>
<evidence type="ECO:0000256" key="3">
    <source>
        <dbReference type="ARBA" id="ARBA00022679"/>
    </source>
</evidence>
<dbReference type="InterPro" id="IPR036957">
    <property type="entry name" value="Znf_PARP_sf"/>
</dbReference>
<dbReference type="Gene3D" id="3.30.1740.10">
    <property type="entry name" value="Zinc finger, PARP-type"/>
    <property type="match status" value="1"/>
</dbReference>
<dbReference type="PROSITE" id="PS52007">
    <property type="entry name" value="PADR1"/>
    <property type="match status" value="1"/>
</dbReference>
<keyword evidence="3 15" id="KW-0808">Transferase</keyword>
<feature type="coiled-coil region" evidence="16">
    <location>
        <begin position="1785"/>
        <end position="2052"/>
    </location>
</feature>
<evidence type="ECO:0000256" key="11">
    <source>
        <dbReference type="ARBA" id="ARBA00023125"/>
    </source>
</evidence>
<evidence type="ECO:0000256" key="8">
    <source>
        <dbReference type="ARBA" id="ARBA00022771"/>
    </source>
</evidence>
<dbReference type="EC" id="2.4.2.-" evidence="15"/>
<dbReference type="KEGG" id="cbr:CBG_04221"/>
<dbReference type="CDD" id="cd01437">
    <property type="entry name" value="parp_like"/>
    <property type="match status" value="1"/>
</dbReference>
<dbReference type="GO" id="GO:0005730">
    <property type="term" value="C:nucleolus"/>
    <property type="evidence" value="ECO:0000318"/>
    <property type="project" value="GO_Central"/>
</dbReference>
<keyword evidence="9" id="KW-0862">Zinc</keyword>
<dbReference type="PROSITE" id="PS51060">
    <property type="entry name" value="PARP_ALPHA_HD"/>
    <property type="match status" value="1"/>
</dbReference>
<keyword evidence="16" id="KW-0175">Coiled coil</keyword>
<feature type="domain" description="PARP-type" evidence="18">
    <location>
        <begin position="1"/>
        <end position="61"/>
    </location>
</feature>
<evidence type="ECO:0000256" key="15">
    <source>
        <dbReference type="RuleBase" id="RU362114"/>
    </source>
</evidence>
<evidence type="ECO:0000259" key="19">
    <source>
        <dbReference type="PROSITE" id="PS51059"/>
    </source>
</evidence>
<reference evidence="22 23" key="2">
    <citation type="journal article" date="2011" name="PLoS Genet.">
        <title>Caenorhabditis briggsae recombinant inbred line genotypes reveal inter-strain incompatibility and the evolution of recombination.</title>
        <authorList>
            <person name="Ross J.A."/>
            <person name="Koboldt D.C."/>
            <person name="Staisch J.E."/>
            <person name="Chamberlin H.M."/>
            <person name="Gupta B.P."/>
            <person name="Miller R.D."/>
            <person name="Baird S.E."/>
            <person name="Haag E.S."/>
        </authorList>
    </citation>
    <scope>NUCLEOTIDE SEQUENCE [LARGE SCALE GENOMIC DNA]</scope>
    <source>
        <strain evidence="22 23">AF16</strain>
    </source>
</reference>
<dbReference type="GO" id="GO:0003677">
    <property type="term" value="F:DNA binding"/>
    <property type="evidence" value="ECO:0007669"/>
    <property type="project" value="UniProtKB-KW"/>
</dbReference>
<feature type="domain" description="WGR" evidence="21">
    <location>
        <begin position="452"/>
        <end position="550"/>
    </location>
</feature>
<dbReference type="GO" id="GO:0016779">
    <property type="term" value="F:nucleotidyltransferase activity"/>
    <property type="evidence" value="ECO:0007669"/>
    <property type="project" value="UniProtKB-KW"/>
</dbReference>
<keyword evidence="4" id="KW-0548">Nucleotidyltransferase</keyword>
<feature type="transmembrane region" description="Helical" evidence="17">
    <location>
        <begin position="2099"/>
        <end position="2119"/>
    </location>
</feature>
<evidence type="ECO:0000256" key="1">
    <source>
        <dbReference type="ARBA" id="ARBA00004123"/>
    </source>
</evidence>
<keyword evidence="2 15" id="KW-0328">Glycosyltransferase</keyword>
<dbReference type="InterPro" id="IPR001510">
    <property type="entry name" value="Znf_PARP"/>
</dbReference>
<dbReference type="SMART" id="SM01335">
    <property type="entry name" value="PADR1"/>
    <property type="match status" value="1"/>
</dbReference>
<name>A8WWG2_CAEBR</name>
<feature type="coiled-coil region" evidence="16">
    <location>
        <begin position="1623"/>
        <end position="1755"/>
    </location>
</feature>
<dbReference type="GeneID" id="8581577"/>
<dbReference type="SMART" id="SM00773">
    <property type="entry name" value="WGR"/>
    <property type="match status" value="1"/>
</dbReference>
<dbReference type="FunFam" id="1.20.142.10:FF:000002">
    <property type="entry name" value="Poly [ADP-ribose] polymerase"/>
    <property type="match status" value="1"/>
</dbReference>
<keyword evidence="10 15" id="KW-0520">NAD</keyword>
<dbReference type="CDD" id="cd08001">
    <property type="entry name" value="WGR_PARP1_like"/>
    <property type="match status" value="1"/>
</dbReference>
<evidence type="ECO:0000313" key="22">
    <source>
        <dbReference type="EMBL" id="CAP24971.2"/>
    </source>
</evidence>
<dbReference type="Gene3D" id="1.20.142.10">
    <property type="entry name" value="Poly(ADP-ribose) polymerase, regulatory domain"/>
    <property type="match status" value="1"/>
</dbReference>
<keyword evidence="11" id="KW-0238">DNA-binding</keyword>
<dbReference type="HOGENOM" id="CLU_232134_0_0_1"/>
<keyword evidence="17" id="KW-1133">Transmembrane helix</keyword>
<evidence type="ECO:0000256" key="5">
    <source>
        <dbReference type="ARBA" id="ARBA00022723"/>
    </source>
</evidence>
<comment type="catalytic activity">
    <reaction evidence="14">
        <text>NAD(+) + (ADP-D-ribosyl)n-acceptor = nicotinamide + (ADP-D-ribosyl)n+1-acceptor + H(+).</text>
        <dbReference type="EC" id="2.4.2.30"/>
    </reaction>
</comment>
<dbReference type="CTD" id="8581577"/>
<reference evidence="22 23" key="1">
    <citation type="journal article" date="2003" name="PLoS Biol.">
        <title>The genome sequence of Caenorhabditis briggsae: a platform for comparative genomics.</title>
        <authorList>
            <person name="Stein L.D."/>
            <person name="Bao Z."/>
            <person name="Blasiar D."/>
            <person name="Blumenthal T."/>
            <person name="Brent M.R."/>
            <person name="Chen N."/>
            <person name="Chinwalla A."/>
            <person name="Clarke L."/>
            <person name="Clee C."/>
            <person name="Coghlan A."/>
            <person name="Coulson A."/>
            <person name="D'Eustachio P."/>
            <person name="Fitch D.H."/>
            <person name="Fulton L.A."/>
            <person name="Fulton R.E."/>
            <person name="Griffiths-Jones S."/>
            <person name="Harris T.W."/>
            <person name="Hillier L.W."/>
            <person name="Kamath R."/>
            <person name="Kuwabara P.E."/>
            <person name="Mardis E.R."/>
            <person name="Marra M.A."/>
            <person name="Miner T.L."/>
            <person name="Minx P."/>
            <person name="Mullikin J.C."/>
            <person name="Plumb R.W."/>
            <person name="Rogers J."/>
            <person name="Schein J.E."/>
            <person name="Sohrmann M."/>
            <person name="Spieth J."/>
            <person name="Stajich J.E."/>
            <person name="Wei C."/>
            <person name="Willey D."/>
            <person name="Wilson R.K."/>
            <person name="Durbin R."/>
            <person name="Waterston R.H."/>
        </authorList>
    </citation>
    <scope>NUCLEOTIDE SEQUENCE [LARGE SCALE GENOMIC DNA]</scope>
    <source>
        <strain evidence="22 23">AF16</strain>
    </source>
</reference>
<dbReference type="SUPFAM" id="SSF142921">
    <property type="entry name" value="WGR domain-like"/>
    <property type="match status" value="1"/>
</dbReference>
<evidence type="ECO:0000256" key="12">
    <source>
        <dbReference type="ARBA" id="ARBA00023242"/>
    </source>
</evidence>
<dbReference type="InterPro" id="IPR004102">
    <property type="entry name" value="Poly(ADP-ribose)pol_reg_dom"/>
</dbReference>
<dbReference type="InterPro" id="IPR012982">
    <property type="entry name" value="PARP1-like_PADR1_Zn_ribbon"/>
</dbReference>
<dbReference type="SMART" id="SM01336">
    <property type="entry name" value="zf-PARP"/>
    <property type="match status" value="2"/>
</dbReference>
<proteinExistence type="inferred from homology"/>
<sequence length="2120" mass="242915">MSLHQPSIFFDGTMDSWFHFECFWQNLAHGRHEINISSIKGVDWLRWEDQERLRDRVQKFRDPHFPPKLYFNTVSLSALKTDKSATNRGKCVKCGVNFEKDEIKVIHKSKNLHFKCHLEGFEKVEGTLNDVPGWSDYEDCWKNRVSESCLEIMKAKGPAEPNQPKVVLVVDGIEEGNLETTPDSASKVTTTIQASTTASSVVLDDDKLPLPDVPSTSIAGQKRHAEPEIIIQDEEETDASKKRRLARETKKAELQKARMKKQADQLWACRQLFEKLSGSERLAVLQINGQDIPEGQDPTALVIDRLADNATFGAPIGCQKCKNGKVVYNSSRRTYTCTGYATEYSKCTFETKNPIRTPFKTTPRLLEKCQGSVLFNVMCERLYIDVEEAEEVVKVDRRKSKGGVRGEQFIYAAEAFDMNNHVPIKINDLTSTNTHIIKNGTVVDAKFRYADRCHVYRSEVDGALYQATLSFTDLTQNKNSFYKIQLLKDDTREIYYVFRSWGRVGTEVGGFMDDSFAKEAAIQKFEEIFLEKTKNEWMFRKHFRKMPGAFSFVETDYSEFDQLKEQDIIPGSRTLLPRAVKEIVMSIFDIENMKSALKSFEMDVNKMPLGRLSHKQINQAFAVLNDLSDLLIDVPVDEDRILDCTNKFYTIIPHNFGMKVPEPIDSFHKIKEKNNMLNALLEIKFAYDQICGGDSTPTVTIGIDPVDVNYQKLKCKMNPIEKGCNEWKMIQEYITNTKGSTHNIKVELMDILMVDRENESNKFKRHIGNRKLLWHGSGKMNFAGILGQGLRIAPPEAPVSGYMFGKGVYFADMFSKSFFYCRVNASKDEAYLLLCDVALGNMAEKMDAVSVTKNTLPKGTSSVKGIGRECPNPIGDYNHADGYVVPKGPTHVQLTGKHGTDFRLLYNEYVREKCFLNRKHLTIKHYRYIVYDVDQVQLKYLVRVKCLQACNNIARQIESIMGRKNKTKLLKHGSQSLNASTIIESDGRSSSNDSHQVEFEALSSQLREFVTSGSSPHTHKDVARLYSSLEKKDAELIVAKQLIKTLKATAPADHNGDGDSLFTIREDNLSESANGHNCTNIIEELDRVTKQNDDLVKEREKLADQLNDTENRAIQLEGNQMIFCKIFHMRISVEVKSLEDNLDQTNRTLEEGRQTSEAVIGELKKSLMSASQTVETLQSDIEAHKSSYRTVCSDLEIVRERSVRLEKDMLQSVHLQKETSDKLEQAQQEISSLKAAMVKQNVDFSNSMNQLVVDREKLETRYDRINNGVQLIKKDFDEVKKNLVESNGKIKELQQQLASSKADVKHYRDNEEACRKYIKKLEENDHAADALAKETILELQDKYKLQTEKMKLAEDQLSKKEDLEASLVKDLQEEFQFNGSIDLVSAVTQLRENFKKEQRKQVFQSAALEGKDVAYQKLLKQNSSLLETISKHDAQRSEVMEEEREKFQEELNALKKANRKLKKEKDHSLKRLKNLLTKNSDLLDHSKALEEKLNHSASNESMSSVNSETLDSLEDSIKILKCTLESNENKLSEVSKQLVQKEEENLDLHRTVVAYKSKIAGCEQEHIKSQKQVSTMECRLAELQRSSDLQLKRYEEDLSAVREKLGSSDAALEVQQELNCKLSAHTEELKQKYDDESNRLEKEVSELMEKIVLQESHKKQQDALISDAEVKICELSDKIKSLDAQLKTIQEKLDEQQKFSQEIEEGKMKVEGVLSSTMEEKQKLLEETERLTKKLEEFEESRKETESGLAEINHQLANEAEALRTQIMAQDLKIEKLSSSRDKVVEDLFRQFDQKEKEYEKLLQSEKAKFEILGKRLEEKTEESSEKVRRLKEKEITIEELKVEKEKTLLETQEKVQQKENDLMKMVAEKASLESQIESFKLLAEDRQTEIENLIKEKHELALKQQNSETEMAKIHKKLQDALSPKKDKVLQLENRLEVIQTAAKAQNKRLEDELSSTMALLQLSTEKTDCLEKKIVELQQQTDELQQKNIELDAELAKSTRLKEVVADLEKINKDIQVENAEERTGLVNELIDAKQKLAECETQISDLQSHSMVRSDQTEVNQFKQTRLSEMHTDTLFPSMDPAVRQLVILLSRNRNYSYGVLGLVIYGFLVHLYILCK</sequence>
<dbReference type="EMBL" id="HE600926">
    <property type="protein sequence ID" value="CAP24971.2"/>
    <property type="molecule type" value="Genomic_DNA"/>
</dbReference>
<evidence type="ECO:0000256" key="9">
    <source>
        <dbReference type="ARBA" id="ARBA00022833"/>
    </source>
</evidence>
<protein>
    <recommendedName>
        <fullName evidence="15">Poly [ADP-ribose] polymerase</fullName>
        <shortName evidence="15">PARP</shortName>
        <ecNumber evidence="15">2.4.2.-</ecNumber>
    </recommendedName>
</protein>
<dbReference type="PROSITE" id="PS51977">
    <property type="entry name" value="WGR"/>
    <property type="match status" value="1"/>
</dbReference>
<evidence type="ECO:0000256" key="13">
    <source>
        <dbReference type="ARBA" id="ARBA00024347"/>
    </source>
</evidence>
<feature type="coiled-coil region" evidence="16">
    <location>
        <begin position="1437"/>
        <end position="1544"/>
    </location>
</feature>
<dbReference type="PROSITE" id="PS51059">
    <property type="entry name" value="PARP_CATALYTIC"/>
    <property type="match status" value="1"/>
</dbReference>
<dbReference type="PANTHER" id="PTHR10459">
    <property type="entry name" value="DNA LIGASE"/>
    <property type="match status" value="1"/>
</dbReference>
<dbReference type="PROSITE" id="PS50064">
    <property type="entry name" value="ZF_PARP_2"/>
    <property type="match status" value="1"/>
</dbReference>
<evidence type="ECO:0000256" key="10">
    <source>
        <dbReference type="ARBA" id="ARBA00023027"/>
    </source>
</evidence>
<evidence type="ECO:0000259" key="21">
    <source>
        <dbReference type="PROSITE" id="PS51977"/>
    </source>
</evidence>
<evidence type="ECO:0000256" key="14">
    <source>
        <dbReference type="ARBA" id="ARBA00033987"/>
    </source>
</evidence>
<dbReference type="Proteomes" id="UP000008549">
    <property type="component" value="Unassembled WGS sequence"/>
</dbReference>
<dbReference type="SUPFAM" id="SSF57716">
    <property type="entry name" value="Glucocorticoid receptor-like (DNA-binding domain)"/>
    <property type="match status" value="1"/>
</dbReference>
<dbReference type="InterPro" id="IPR049296">
    <property type="entry name" value="PARP1-like_PADR1_N"/>
</dbReference>
<evidence type="ECO:0000313" key="23">
    <source>
        <dbReference type="Proteomes" id="UP000008549"/>
    </source>
</evidence>
<dbReference type="Pfam" id="PF02877">
    <property type="entry name" value="PARP_reg"/>
    <property type="match status" value="1"/>
</dbReference>
<feature type="coiled-coil region" evidence="16">
    <location>
        <begin position="1276"/>
        <end position="1310"/>
    </location>
</feature>
<evidence type="ECO:0000256" key="2">
    <source>
        <dbReference type="ARBA" id="ARBA00022676"/>
    </source>
</evidence>
<dbReference type="Gene3D" id="3.90.640.80">
    <property type="match status" value="1"/>
</dbReference>
<dbReference type="GO" id="GO:0006302">
    <property type="term" value="P:double-strand break repair"/>
    <property type="evidence" value="ECO:0000318"/>
    <property type="project" value="GO_Central"/>
</dbReference>
<evidence type="ECO:0000259" key="18">
    <source>
        <dbReference type="PROSITE" id="PS50064"/>
    </source>
</evidence>
<keyword evidence="5" id="KW-0479">Metal-binding</keyword>
<dbReference type="Pfam" id="PF21728">
    <property type="entry name" value="PADR1_N"/>
    <property type="match status" value="1"/>
</dbReference>
<feature type="coiled-coil region" evidence="16">
    <location>
        <begin position="1078"/>
        <end position="1155"/>
    </location>
</feature>
<comment type="subcellular location">
    <subcellularLocation>
        <location evidence="1">Nucleus</location>
    </subcellularLocation>
</comment>
<keyword evidence="17" id="KW-0472">Membrane</keyword>
<dbReference type="Pfam" id="PF05406">
    <property type="entry name" value="WGR"/>
    <property type="match status" value="1"/>
</dbReference>
<evidence type="ECO:0000259" key="20">
    <source>
        <dbReference type="PROSITE" id="PS51060"/>
    </source>
</evidence>
<keyword evidence="12" id="KW-0539">Nucleus</keyword>
<keyword evidence="6" id="KW-0677">Repeat</keyword>
<dbReference type="InterPro" id="IPR036616">
    <property type="entry name" value="Poly(ADP-ribose)pol_reg_dom_sf"/>
</dbReference>
<feature type="coiled-coil region" evidence="16">
    <location>
        <begin position="1216"/>
        <end position="1243"/>
    </location>
</feature>
<dbReference type="InterPro" id="IPR036930">
    <property type="entry name" value="WGR_dom_sf"/>
</dbReference>
<dbReference type="SUPFAM" id="SSF47587">
    <property type="entry name" value="Domain of poly(ADP-ribose) polymerase"/>
    <property type="match status" value="1"/>
</dbReference>
<dbReference type="RefSeq" id="XP_045092616.1">
    <property type="nucleotide sequence ID" value="XM_045243435.1"/>
</dbReference>
<dbReference type="Pfam" id="PF08063">
    <property type="entry name" value="Zn_ribbon_PADR1"/>
    <property type="match status" value="1"/>
</dbReference>
<dbReference type="STRING" id="6238.A8WWG2"/>
<feature type="coiled-coil region" evidence="16">
    <location>
        <begin position="1336"/>
        <end position="1363"/>
    </location>
</feature>
<evidence type="ECO:0000256" key="6">
    <source>
        <dbReference type="ARBA" id="ARBA00022737"/>
    </source>
</evidence>